<dbReference type="PANTHER" id="PTHR42648:SF11">
    <property type="entry name" value="TRANSPOSON TY4-P GAG-POL POLYPROTEIN"/>
    <property type="match status" value="1"/>
</dbReference>
<reference evidence="11 12" key="1">
    <citation type="journal article" date="2014" name="Nat. Commun.">
        <title>Klebsormidium flaccidum genome reveals primary factors for plant terrestrial adaptation.</title>
        <authorList>
            <person name="Hori K."/>
            <person name="Maruyama F."/>
            <person name="Fujisawa T."/>
            <person name="Togashi T."/>
            <person name="Yamamoto N."/>
            <person name="Seo M."/>
            <person name="Sato S."/>
            <person name="Yamada T."/>
            <person name="Mori H."/>
            <person name="Tajima N."/>
            <person name="Moriyama T."/>
            <person name="Ikeuchi M."/>
            <person name="Watanabe M."/>
            <person name="Wada H."/>
            <person name="Kobayashi K."/>
            <person name="Saito M."/>
            <person name="Masuda T."/>
            <person name="Sasaki-Sekimoto Y."/>
            <person name="Mashiguchi K."/>
            <person name="Awai K."/>
            <person name="Shimojima M."/>
            <person name="Masuda S."/>
            <person name="Iwai M."/>
            <person name="Nobusawa T."/>
            <person name="Narise T."/>
            <person name="Kondo S."/>
            <person name="Saito H."/>
            <person name="Sato R."/>
            <person name="Murakawa M."/>
            <person name="Ihara Y."/>
            <person name="Oshima-Yamada Y."/>
            <person name="Ohtaka K."/>
            <person name="Satoh M."/>
            <person name="Sonobe K."/>
            <person name="Ishii M."/>
            <person name="Ohtani R."/>
            <person name="Kanamori-Sato M."/>
            <person name="Honoki R."/>
            <person name="Miyazaki D."/>
            <person name="Mochizuki H."/>
            <person name="Umetsu J."/>
            <person name="Higashi K."/>
            <person name="Shibata D."/>
            <person name="Kamiya Y."/>
            <person name="Sato N."/>
            <person name="Nakamura Y."/>
            <person name="Tabata S."/>
            <person name="Ida S."/>
            <person name="Kurokawa K."/>
            <person name="Ohta H."/>
        </authorList>
    </citation>
    <scope>NUCLEOTIDE SEQUENCE [LARGE SCALE GENOMIC DNA]</scope>
    <source>
        <strain evidence="11 12">NIES-2285</strain>
    </source>
</reference>
<keyword evidence="2" id="KW-0479">Metal-binding</keyword>
<dbReference type="InterPro" id="IPR025724">
    <property type="entry name" value="GAG-pre-integrase_dom"/>
</dbReference>
<accession>A0A1Y1IND0</accession>
<evidence type="ECO:0000256" key="9">
    <source>
        <dbReference type="ARBA" id="ARBA00023172"/>
    </source>
</evidence>
<name>A0A1Y1IND0_KLENI</name>
<organism evidence="11 12">
    <name type="scientific">Klebsormidium nitens</name>
    <name type="common">Green alga</name>
    <name type="synonym">Ulothrix nitens</name>
    <dbReference type="NCBI Taxonomy" id="105231"/>
    <lineage>
        <taxon>Eukaryota</taxon>
        <taxon>Viridiplantae</taxon>
        <taxon>Streptophyta</taxon>
        <taxon>Klebsormidiophyceae</taxon>
        <taxon>Klebsormidiales</taxon>
        <taxon>Klebsormidiaceae</taxon>
        <taxon>Klebsormidium</taxon>
    </lineage>
</organism>
<dbReference type="GO" id="GO:0003887">
    <property type="term" value="F:DNA-directed DNA polymerase activity"/>
    <property type="evidence" value="ECO:0007669"/>
    <property type="project" value="UniProtKB-KW"/>
</dbReference>
<keyword evidence="6" id="KW-0229">DNA integration</keyword>
<dbReference type="AlphaFoldDB" id="A0A1Y1IND0"/>
<keyword evidence="7" id="KW-0695">RNA-directed DNA polymerase</keyword>
<evidence type="ECO:0000313" key="12">
    <source>
        <dbReference type="Proteomes" id="UP000054558"/>
    </source>
</evidence>
<evidence type="ECO:0000256" key="7">
    <source>
        <dbReference type="ARBA" id="ARBA00022918"/>
    </source>
</evidence>
<evidence type="ECO:0000256" key="4">
    <source>
        <dbReference type="ARBA" id="ARBA00022801"/>
    </source>
</evidence>
<keyword evidence="5" id="KW-0460">Magnesium</keyword>
<keyword evidence="4" id="KW-0378">Hydrolase</keyword>
<evidence type="ECO:0000313" key="11">
    <source>
        <dbReference type="EMBL" id="GAQ92173.1"/>
    </source>
</evidence>
<dbReference type="OMA" id="FCADAVN"/>
<sequence>MEREGAAPGQDACFLVKKPETAELWHRRMGHAGYENLAKMVQDNLVEGVGLEEKVPAMLEDSGLLKEMCAEAVVTANYTRNRTPVSAHGRTPWEAFYGKKPNVGHMRVFGAQAYMPHIYNIFGSKIEVQRHDCHSVSHRETEMPLVQRVHA</sequence>
<evidence type="ECO:0000259" key="10">
    <source>
        <dbReference type="Pfam" id="PF13976"/>
    </source>
</evidence>
<protein>
    <recommendedName>
        <fullName evidence="10">GAG-pre-integrase domain-containing protein</fullName>
    </recommendedName>
</protein>
<keyword evidence="9" id="KW-0233">DNA recombination</keyword>
<evidence type="ECO:0000256" key="8">
    <source>
        <dbReference type="ARBA" id="ARBA00022932"/>
    </source>
</evidence>
<dbReference type="EMBL" id="DF237887">
    <property type="protein sequence ID" value="GAQ92173.1"/>
    <property type="molecule type" value="Genomic_DNA"/>
</dbReference>
<keyword evidence="8" id="KW-0548">Nucleotidyltransferase</keyword>
<keyword evidence="3" id="KW-0255">Endonuclease</keyword>
<gene>
    <name evidence="11" type="ORF">KFL_009380020</name>
</gene>
<dbReference type="Proteomes" id="UP000054558">
    <property type="component" value="Unassembled WGS sequence"/>
</dbReference>
<evidence type="ECO:0000256" key="5">
    <source>
        <dbReference type="ARBA" id="ARBA00022842"/>
    </source>
</evidence>
<dbReference type="Pfam" id="PF13976">
    <property type="entry name" value="gag_pre-integrs"/>
    <property type="match status" value="1"/>
</dbReference>
<keyword evidence="8" id="KW-0808">Transferase</keyword>
<dbReference type="PANTHER" id="PTHR42648">
    <property type="entry name" value="TRANSPOSASE, PUTATIVE-RELATED"/>
    <property type="match status" value="1"/>
</dbReference>
<keyword evidence="12" id="KW-1185">Reference proteome</keyword>
<dbReference type="OrthoDB" id="6776856at2759"/>
<dbReference type="GO" id="GO:0015074">
    <property type="term" value="P:DNA integration"/>
    <property type="evidence" value="ECO:0007669"/>
    <property type="project" value="UniProtKB-KW"/>
</dbReference>
<dbReference type="GO" id="GO:0046872">
    <property type="term" value="F:metal ion binding"/>
    <property type="evidence" value="ECO:0007669"/>
    <property type="project" value="UniProtKB-KW"/>
</dbReference>
<evidence type="ECO:0000256" key="2">
    <source>
        <dbReference type="ARBA" id="ARBA00022723"/>
    </source>
</evidence>
<keyword evidence="1" id="KW-0540">Nuclease</keyword>
<dbReference type="GO" id="GO:0016787">
    <property type="term" value="F:hydrolase activity"/>
    <property type="evidence" value="ECO:0007669"/>
    <property type="project" value="UniProtKB-KW"/>
</dbReference>
<evidence type="ECO:0000256" key="3">
    <source>
        <dbReference type="ARBA" id="ARBA00022759"/>
    </source>
</evidence>
<dbReference type="STRING" id="105231.A0A1Y1IND0"/>
<proteinExistence type="predicted"/>
<dbReference type="InterPro" id="IPR039537">
    <property type="entry name" value="Retrotran_Ty1/copia-like"/>
</dbReference>
<dbReference type="GO" id="GO:0003964">
    <property type="term" value="F:RNA-directed DNA polymerase activity"/>
    <property type="evidence" value="ECO:0007669"/>
    <property type="project" value="UniProtKB-KW"/>
</dbReference>
<keyword evidence="8" id="KW-0239">DNA-directed DNA polymerase</keyword>
<dbReference type="GO" id="GO:0004519">
    <property type="term" value="F:endonuclease activity"/>
    <property type="evidence" value="ECO:0007669"/>
    <property type="project" value="UniProtKB-KW"/>
</dbReference>
<dbReference type="GO" id="GO:0006310">
    <property type="term" value="P:DNA recombination"/>
    <property type="evidence" value="ECO:0007669"/>
    <property type="project" value="UniProtKB-KW"/>
</dbReference>
<feature type="domain" description="GAG-pre-integrase" evidence="10">
    <location>
        <begin position="11"/>
        <end position="49"/>
    </location>
</feature>
<evidence type="ECO:0000256" key="6">
    <source>
        <dbReference type="ARBA" id="ARBA00022908"/>
    </source>
</evidence>
<evidence type="ECO:0000256" key="1">
    <source>
        <dbReference type="ARBA" id="ARBA00022722"/>
    </source>
</evidence>